<feature type="compositionally biased region" description="Basic and acidic residues" evidence="2">
    <location>
        <begin position="183"/>
        <end position="196"/>
    </location>
</feature>
<feature type="compositionally biased region" description="Polar residues" evidence="2">
    <location>
        <begin position="359"/>
        <end position="368"/>
    </location>
</feature>
<keyword evidence="1" id="KW-0175">Coiled coil</keyword>
<feature type="compositionally biased region" description="Polar residues" evidence="2">
    <location>
        <begin position="9"/>
        <end position="24"/>
    </location>
</feature>
<feature type="compositionally biased region" description="Basic and acidic residues" evidence="2">
    <location>
        <begin position="280"/>
        <end position="289"/>
    </location>
</feature>
<dbReference type="EMBL" id="HBHT01011665">
    <property type="protein sequence ID" value="CAD9956479.1"/>
    <property type="molecule type" value="Transcribed_RNA"/>
</dbReference>
<evidence type="ECO:0000256" key="1">
    <source>
        <dbReference type="SAM" id="Coils"/>
    </source>
</evidence>
<evidence type="ECO:0000313" key="3">
    <source>
        <dbReference type="EMBL" id="CAD9956479.1"/>
    </source>
</evidence>
<name>A0A7S3DLZ3_9STRA</name>
<feature type="compositionally biased region" description="Polar residues" evidence="2">
    <location>
        <begin position="250"/>
        <end position="272"/>
    </location>
</feature>
<feature type="region of interest" description="Disordered" evidence="2">
    <location>
        <begin position="177"/>
        <end position="368"/>
    </location>
</feature>
<feature type="compositionally biased region" description="Basic residues" evidence="2">
    <location>
        <begin position="233"/>
        <end position="246"/>
    </location>
</feature>
<gene>
    <name evidence="3" type="ORF">APAL1065_LOCUS7831</name>
</gene>
<feature type="region of interest" description="Disordered" evidence="2">
    <location>
        <begin position="1"/>
        <end position="43"/>
    </location>
</feature>
<accession>A0A7S3DLZ3</accession>
<protein>
    <submittedName>
        <fullName evidence="3">Uncharacterized protein</fullName>
    </submittedName>
</protein>
<organism evidence="3">
    <name type="scientific">Entomoneis paludosa</name>
    <dbReference type="NCBI Taxonomy" id="265537"/>
    <lineage>
        <taxon>Eukaryota</taxon>
        <taxon>Sar</taxon>
        <taxon>Stramenopiles</taxon>
        <taxon>Ochrophyta</taxon>
        <taxon>Bacillariophyta</taxon>
        <taxon>Bacillariophyceae</taxon>
        <taxon>Bacillariophycidae</taxon>
        <taxon>Entomoneidaceae</taxon>
        <taxon>Entomoneis</taxon>
    </lineage>
</organism>
<feature type="coiled-coil region" evidence="1">
    <location>
        <begin position="123"/>
        <end position="168"/>
    </location>
</feature>
<feature type="compositionally biased region" description="Basic and acidic residues" evidence="2">
    <location>
        <begin position="222"/>
        <end position="232"/>
    </location>
</feature>
<evidence type="ECO:0000256" key="2">
    <source>
        <dbReference type="SAM" id="MobiDB-lite"/>
    </source>
</evidence>
<dbReference type="AlphaFoldDB" id="A0A7S3DLZ3"/>
<feature type="compositionally biased region" description="Basic and acidic residues" evidence="2">
    <location>
        <begin position="304"/>
        <end position="321"/>
    </location>
</feature>
<proteinExistence type="predicted"/>
<feature type="compositionally biased region" description="Polar residues" evidence="2">
    <location>
        <begin position="199"/>
        <end position="208"/>
    </location>
</feature>
<reference evidence="3" key="1">
    <citation type="submission" date="2021-01" db="EMBL/GenBank/DDBJ databases">
        <authorList>
            <person name="Corre E."/>
            <person name="Pelletier E."/>
            <person name="Niang G."/>
            <person name="Scheremetjew M."/>
            <person name="Finn R."/>
            <person name="Kale V."/>
            <person name="Holt S."/>
            <person name="Cochrane G."/>
            <person name="Meng A."/>
            <person name="Brown T."/>
            <person name="Cohen L."/>
        </authorList>
    </citation>
    <scope>NUCLEOTIDE SEQUENCE</scope>
    <source>
        <strain evidence="3">CCMP125</strain>
    </source>
</reference>
<sequence>MAGHPGANPATSSHTRINIRNSASDRAKKKKKDQDDNETTTTLTTMHSYEGEWFEHCLGRELTSSLEQGLEDLDMLLLKNAGCSSRTFTGDPQLSCTGDDSVAVTERSELTAVSQQPKKLTLTKEQQDQAAQALQRRAEEQRKLEQQLHEQQLQIQLQEQQLRQKQQQLCMKRMLLSSTTGKPGHDGPEDFRKEHSGVYVSTGNTPPRLSQRALKLLEEEEAQRRQQNEKTKKTPRKSALKQKKKPMPLSSPTSGTDLTPPRMTQRSSSSASVDPPGRIYHKDETKGILDPDDDGNTQAAKAAVDYEDHDHPPEREPDHDSSSNPEEEDLVEPREVRTPPRTGRLFQLFRRGSKKEKMGSSSPKSVLL</sequence>